<keyword evidence="1" id="KW-0175">Coiled coil</keyword>
<evidence type="ECO:0000313" key="3">
    <source>
        <dbReference type="EMBL" id="AFY29724.1"/>
    </source>
</evidence>
<organism evidence="3 4">
    <name type="scientific">Cyanobium gracile (strain ATCC 27147 / PCC 6307)</name>
    <dbReference type="NCBI Taxonomy" id="292564"/>
    <lineage>
        <taxon>Bacteria</taxon>
        <taxon>Bacillati</taxon>
        <taxon>Cyanobacteriota</taxon>
        <taxon>Cyanophyceae</taxon>
        <taxon>Synechococcales</taxon>
        <taxon>Prochlorococcaceae</taxon>
        <taxon>Cyanobium</taxon>
    </lineage>
</organism>
<dbReference type="AlphaFoldDB" id="K9PAU7"/>
<dbReference type="Proteomes" id="UP000010388">
    <property type="component" value="Chromosome"/>
</dbReference>
<dbReference type="KEGG" id="cgc:Cyagr_2624"/>
<protein>
    <submittedName>
        <fullName evidence="3">Uncharacterized protein</fullName>
    </submittedName>
</protein>
<dbReference type="HOGENOM" id="CLU_287674_0_0_3"/>
<dbReference type="EMBL" id="CP003495">
    <property type="protein sequence ID" value="AFY29724.1"/>
    <property type="molecule type" value="Genomic_DNA"/>
</dbReference>
<accession>K9PAU7</accession>
<dbReference type="STRING" id="292564.Cyagr_2624"/>
<proteinExistence type="predicted"/>
<gene>
    <name evidence="3" type="ordered locus">Cyagr_2624</name>
</gene>
<dbReference type="RefSeq" id="WP_015110162.1">
    <property type="nucleotide sequence ID" value="NC_019675.1"/>
</dbReference>
<feature type="coiled-coil region" evidence="1">
    <location>
        <begin position="816"/>
        <end position="846"/>
    </location>
</feature>
<sequence length="1070" mass="118735">MAPQDPRSAATPSDGLFARRAGAAADDQRPARTLQRSRVRQRQLDALFASRDEFVASVASLPAEHSVRRSVEETVLASGPALNRLATNDPQLPAAGLALQYYALAAAHYVEPAETFPQIPPAASLCDLQATAAHYKYAGDDQGRQQDQLDAQQALTTALHYLSNRWLILTGRSFADDPEPSVGTLMARKAPVPWRTAWSAQLYQREAERLGHVPSAAPPPASSSSSITAAAGEAAVSTGQCDIEHIYALAGAQPPRQLQAGEPRYTFPGRLNTNEDIYYDYAVVVPVDECGPFQEERTDTVRDVEAARVLSGKALQVIHFLTQMQLADALGMRDPAHRAQLVIGDVELLIRDIMFLSTAENAIQIGQMQLRIRQMSGLLRAIAQTEILLAPLQLPDLDNLRVRLQAAINAMPATRVRPDERINDTHDGSPTVNYLEFPGPPQRWTGEVRSFEYNWITSPPGFSIDDEAMVRHLGPYLEYLGGDFLNQLNALLAVANEATQALIKVAQPGNAFRENFKDLAAELVYSAIFALSDLLDTIASTLTALPRERAEGSKRLAMLVVYRQHWFPAGYVQGKLVGYKNLAPNQSEKVLRRTFVKTTRETSTVEEFASTRSQEYSQTQKETAEFVREMSAKYNLSVTASASFDILVASVDVQTQTGFELATNSRATQSLLAEAALKTSVNYNEKREVKVREQIETEDVVEVTTAIENRNQEITANYFYYQLLRSYSVRTELYDLRPVVLRARTLPKPAAVDAKFLSEHAHLLIPALPAQLAADLQATVGTNDALSRTLIRRRAEANQRRLDLETARQEPVPTDAEQARQRAARLEAAARQAADARTKMYEAESEYLTAQSRLTRVIAHVRNNLCHYMQFIWGGSPSVDHHRVLAEETFGGVPLPYLTRGLMRHGFFGNEEMFEFDGTSYALIDLLTRNLRSGEEFLGRWRGQLDASPTYELLATKFHTGPAASLRARIQDHVFVRDPADSTVVLDERSVQLAQDALVVETIPGQVSLLEGFKLAHRVLDVQGKCLENAHLRERIADRPWQGQGEDSYRVYRREGQALPSVEEEPGAGS</sequence>
<reference evidence="4" key="1">
    <citation type="journal article" date="2013" name="Proc. Natl. Acad. Sci. U.S.A.">
        <title>Improving the coverage of the cyanobacterial phylum using diversity-driven genome sequencing.</title>
        <authorList>
            <person name="Shih P.M."/>
            <person name="Wu D."/>
            <person name="Latifi A."/>
            <person name="Axen S.D."/>
            <person name="Fewer D.P."/>
            <person name="Talla E."/>
            <person name="Calteau A."/>
            <person name="Cai F."/>
            <person name="Tandeau de Marsac N."/>
            <person name="Rippka R."/>
            <person name="Herdman M."/>
            <person name="Sivonen K."/>
            <person name="Coursin T."/>
            <person name="Laurent T."/>
            <person name="Goodwin L."/>
            <person name="Nolan M."/>
            <person name="Davenport K.W."/>
            <person name="Han C.S."/>
            <person name="Rubin E.M."/>
            <person name="Eisen J.A."/>
            <person name="Woyke T."/>
            <person name="Gugger M."/>
            <person name="Kerfeld C.A."/>
        </authorList>
    </citation>
    <scope>NUCLEOTIDE SEQUENCE [LARGE SCALE GENOMIC DNA]</scope>
    <source>
        <strain evidence="4">ATCC 27147 / PCC 6307</strain>
    </source>
</reference>
<evidence type="ECO:0000256" key="1">
    <source>
        <dbReference type="SAM" id="Coils"/>
    </source>
</evidence>
<feature type="region of interest" description="Disordered" evidence="2">
    <location>
        <begin position="1"/>
        <end position="37"/>
    </location>
</feature>
<dbReference type="OrthoDB" id="1490206at2"/>
<evidence type="ECO:0000256" key="2">
    <source>
        <dbReference type="SAM" id="MobiDB-lite"/>
    </source>
</evidence>
<name>K9PAU7_CYAGP</name>
<evidence type="ECO:0000313" key="4">
    <source>
        <dbReference type="Proteomes" id="UP000010388"/>
    </source>
</evidence>